<feature type="transmembrane region" description="Helical" evidence="1">
    <location>
        <begin position="47"/>
        <end position="70"/>
    </location>
</feature>
<feature type="transmembrane region" description="Helical" evidence="1">
    <location>
        <begin position="133"/>
        <end position="153"/>
    </location>
</feature>
<feature type="transmembrane region" description="Helical" evidence="1">
    <location>
        <begin position="532"/>
        <end position="552"/>
    </location>
</feature>
<feature type="transmembrane region" description="Helical" evidence="1">
    <location>
        <begin position="82"/>
        <end position="103"/>
    </location>
</feature>
<gene>
    <name evidence="2" type="ORF">Leucomu_09310</name>
</gene>
<feature type="transmembrane region" description="Helical" evidence="1">
    <location>
        <begin position="502"/>
        <end position="526"/>
    </location>
</feature>
<evidence type="ECO:0000256" key="1">
    <source>
        <dbReference type="SAM" id="Phobius"/>
    </source>
</evidence>
<feature type="transmembrane region" description="Helical" evidence="1">
    <location>
        <begin position="237"/>
        <end position="257"/>
    </location>
</feature>
<reference evidence="2 3" key="1">
    <citation type="submission" date="2019-01" db="EMBL/GenBank/DDBJ databases">
        <title>Leucobacter muris sp. nov. isolated from the nose of a laboratory mouse.</title>
        <authorList>
            <person name="Benga L."/>
            <person name="Sproeer C."/>
            <person name="Schumann P."/>
            <person name="Verbarg S."/>
            <person name="Bunk B."/>
            <person name="Engelhardt E."/>
            <person name="Benten P.M."/>
            <person name="Sager M."/>
        </authorList>
    </citation>
    <scope>NUCLEOTIDE SEQUENCE [LARGE SCALE GENOMIC DNA]</scope>
    <source>
        <strain evidence="2 3">DSM 101948</strain>
    </source>
</reference>
<evidence type="ECO:0008006" key="4">
    <source>
        <dbReference type="Google" id="ProtNLM"/>
    </source>
</evidence>
<keyword evidence="1" id="KW-0812">Transmembrane</keyword>
<accession>A0ABX5QGJ8</accession>
<dbReference type="RefSeq" id="WP_128387041.1">
    <property type="nucleotide sequence ID" value="NZ_CP035037.1"/>
</dbReference>
<feature type="transmembrane region" description="Helical" evidence="1">
    <location>
        <begin position="364"/>
        <end position="384"/>
    </location>
</feature>
<evidence type="ECO:0000313" key="2">
    <source>
        <dbReference type="EMBL" id="QAB18091.1"/>
    </source>
</evidence>
<name>A0ABX5QGJ8_9MICO</name>
<dbReference type="EMBL" id="CP035037">
    <property type="protein sequence ID" value="QAB18091.1"/>
    <property type="molecule type" value="Genomic_DNA"/>
</dbReference>
<keyword evidence="3" id="KW-1185">Reference proteome</keyword>
<protein>
    <recommendedName>
        <fullName evidence="4">ABC transporter permease</fullName>
    </recommendedName>
</protein>
<feature type="transmembrane region" description="Helical" evidence="1">
    <location>
        <begin position="165"/>
        <end position="186"/>
    </location>
</feature>
<evidence type="ECO:0000313" key="3">
    <source>
        <dbReference type="Proteomes" id="UP000285768"/>
    </source>
</evidence>
<sequence>MGEARTGAAVPVTTSAPGSTRATLRAIRGVLRRRADRVDAGEMAFRVYAAIMLVIIVVAPVVRVALLWLQHELPQSAAAGDGTVGLVAAALTAVTVLLVLAGAQFGPARADLPQVDLLLTAPVPRWRLLGGPLARGLVLGAFAGAVAAGIVVAARAMRAEFDPGLAVALPLAGAAVGLLAAVAPLLGQLGRRTRAGAAAVLAALVCAQLLGAAAWSAPIDPWSCAARLLVDGAASPLLALAPMGCAIAAAACAPLLASRLRWEDLRAQALRWDTVQTLVVAGDPSAGLARLGSPVRWGRRLRLQPRGGFTASIVQRDLLGIARTPGRSLVGLGGVLGAGSMWAAALGSGGAVDRFAAVSPTGDGLLPFGSAALWGAAALLLAYLSSSAWCRGLAAAAQATGSPSLLPASPAGLMARHLFAPVGLAVIAMVAGAIGGEAIRSLLGSGAGGGAGDGTAWAVLSAALVGCAAVALRAVAALKGTIPMRLLAPVPTPVGDASGINVLLWTLDGPIASVFVGAGLALVWALAQGGGIPPITALVVSGVGLAAVLLWARVRLGRPGG</sequence>
<feature type="transmembrane region" description="Helical" evidence="1">
    <location>
        <begin position="329"/>
        <end position="352"/>
    </location>
</feature>
<dbReference type="Proteomes" id="UP000285768">
    <property type="component" value="Chromosome"/>
</dbReference>
<proteinExistence type="predicted"/>
<feature type="transmembrane region" description="Helical" evidence="1">
    <location>
        <begin position="198"/>
        <end position="217"/>
    </location>
</feature>
<keyword evidence="1" id="KW-0472">Membrane</keyword>
<keyword evidence="1" id="KW-1133">Transmembrane helix</keyword>
<feature type="transmembrane region" description="Helical" evidence="1">
    <location>
        <begin position="418"/>
        <end position="436"/>
    </location>
</feature>
<organism evidence="2 3">
    <name type="scientific">Leucobacter muris</name>
    <dbReference type="NCBI Taxonomy" id="1935379"/>
    <lineage>
        <taxon>Bacteria</taxon>
        <taxon>Bacillati</taxon>
        <taxon>Actinomycetota</taxon>
        <taxon>Actinomycetes</taxon>
        <taxon>Micrococcales</taxon>
        <taxon>Microbacteriaceae</taxon>
        <taxon>Leucobacter</taxon>
    </lineage>
</organism>
<feature type="transmembrane region" description="Helical" evidence="1">
    <location>
        <begin position="456"/>
        <end position="476"/>
    </location>
</feature>